<evidence type="ECO:0000313" key="4">
    <source>
        <dbReference type="Proteomes" id="UP000287972"/>
    </source>
</evidence>
<dbReference type="PANTHER" id="PTHR45648">
    <property type="entry name" value="GDSL LIPASE/ACYLHYDROLASE FAMILY PROTEIN (AFU_ORTHOLOGUE AFUA_4G14700)"/>
    <property type="match status" value="1"/>
</dbReference>
<evidence type="ECO:0000313" key="3">
    <source>
        <dbReference type="EMBL" id="RSL80005.1"/>
    </source>
</evidence>
<keyword evidence="4" id="KW-1185">Reference proteome</keyword>
<dbReference type="Pfam" id="PF00657">
    <property type="entry name" value="Lipase_GDSL"/>
    <property type="match status" value="1"/>
</dbReference>
<evidence type="ECO:0000256" key="2">
    <source>
        <dbReference type="SAM" id="SignalP"/>
    </source>
</evidence>
<dbReference type="InterPro" id="IPR051058">
    <property type="entry name" value="GDSL_Est/Lipase"/>
</dbReference>
<dbReference type="PANTHER" id="PTHR45648:SF22">
    <property type="entry name" value="GDSL LIPASE_ACYLHYDROLASE FAMILY PROTEIN (AFU_ORTHOLOGUE AFUA_4G14700)"/>
    <property type="match status" value="1"/>
</dbReference>
<dbReference type="SUPFAM" id="SSF52266">
    <property type="entry name" value="SGNH hydrolase"/>
    <property type="match status" value="1"/>
</dbReference>
<dbReference type="CDD" id="cd01846">
    <property type="entry name" value="fatty_acyltransferase_like"/>
    <property type="match status" value="1"/>
</dbReference>
<dbReference type="Proteomes" id="UP000287972">
    <property type="component" value="Unassembled WGS sequence"/>
</dbReference>
<name>A0A428RR06_9HYPO</name>
<dbReference type="GO" id="GO:0016788">
    <property type="term" value="F:hydrolase activity, acting on ester bonds"/>
    <property type="evidence" value="ECO:0007669"/>
    <property type="project" value="InterPro"/>
</dbReference>
<keyword evidence="2" id="KW-0732">Signal</keyword>
<reference evidence="3 4" key="1">
    <citation type="submission" date="2017-06" db="EMBL/GenBank/DDBJ databases">
        <title>Comparative genomic analysis of Ambrosia Fusariam Clade fungi.</title>
        <authorList>
            <person name="Stajich J.E."/>
            <person name="Carrillo J."/>
            <person name="Kijimoto T."/>
            <person name="Eskalen A."/>
            <person name="O'Donnell K."/>
            <person name="Kasson M."/>
        </authorList>
    </citation>
    <scope>NUCLEOTIDE SEQUENCE [LARGE SCALE GENOMIC DNA]</scope>
    <source>
        <strain evidence="3 4">NRRL62606</strain>
    </source>
</reference>
<proteinExistence type="predicted"/>
<gene>
    <name evidence="3" type="ORF">CEP51_006926</name>
</gene>
<evidence type="ECO:0000256" key="1">
    <source>
        <dbReference type="ARBA" id="ARBA00022801"/>
    </source>
</evidence>
<dbReference type="InterPro" id="IPR001087">
    <property type="entry name" value="GDSL"/>
</dbReference>
<feature type="chain" id="PRO_5019542956" description="SGNH hydrolase-type esterase domain-containing protein" evidence="2">
    <location>
        <begin position="29"/>
        <end position="326"/>
    </location>
</feature>
<feature type="signal peptide" evidence="2">
    <location>
        <begin position="1"/>
        <end position="28"/>
    </location>
</feature>
<keyword evidence="1" id="KW-0378">Hydrolase</keyword>
<comment type="caution">
    <text evidence="3">The sequence shown here is derived from an EMBL/GenBank/DDBJ whole genome shotgun (WGS) entry which is preliminary data.</text>
</comment>
<accession>A0A428RR06</accession>
<evidence type="ECO:0008006" key="5">
    <source>
        <dbReference type="Google" id="ProtNLM"/>
    </source>
</evidence>
<dbReference type="Gene3D" id="3.40.50.1110">
    <property type="entry name" value="SGNH hydrolase"/>
    <property type="match status" value="1"/>
</dbReference>
<organism evidence="3 4">
    <name type="scientific">Fusarium floridanum</name>
    <dbReference type="NCBI Taxonomy" id="1325733"/>
    <lineage>
        <taxon>Eukaryota</taxon>
        <taxon>Fungi</taxon>
        <taxon>Dikarya</taxon>
        <taxon>Ascomycota</taxon>
        <taxon>Pezizomycotina</taxon>
        <taxon>Sordariomycetes</taxon>
        <taxon>Hypocreomycetidae</taxon>
        <taxon>Hypocreales</taxon>
        <taxon>Nectriaceae</taxon>
        <taxon>Fusarium</taxon>
        <taxon>Fusarium solani species complex</taxon>
    </lineage>
</organism>
<sequence length="326" mass="37240">MRFQSTAMTPLMAIWFILMAHLSTRAYGLPETNLPGTTGEVDHGDPKIDSPQFVMIFGDSFSRIGTQHNITRWRKPGPRASNPIGNPAWPGDTSTGGMNWIGYMVSEFNQTLTLAYGFASSGAVVDPRLVKPNPYYAYCFEKQIKHFNVSIGQRPGYAPWNADNSVVVIWFGVNDIRLSYKRKGIKNHVEKAVKRLFEFTHKLHELGLRQFVFMEVPPLEFLPLHQPRKPGMRYVTLTYAIRVWNDFLAEHIERFREDHPDSTASVVAISDIYMNAMLDPKSFGARNNRCTHRKGDKCLWYDILHPGKRIHRLMAERVAEAAWGGQ</sequence>
<dbReference type="AlphaFoldDB" id="A0A428RR06"/>
<dbReference type="EMBL" id="NKCL01000157">
    <property type="protein sequence ID" value="RSL80005.1"/>
    <property type="molecule type" value="Genomic_DNA"/>
</dbReference>
<protein>
    <recommendedName>
        <fullName evidence="5">SGNH hydrolase-type esterase domain-containing protein</fullName>
    </recommendedName>
</protein>
<dbReference type="InterPro" id="IPR036514">
    <property type="entry name" value="SGNH_hydro_sf"/>
</dbReference>